<dbReference type="Proteomes" id="UP000011115">
    <property type="component" value="Unassembled WGS sequence"/>
</dbReference>
<evidence type="ECO:0000256" key="1">
    <source>
        <dbReference type="SAM" id="MobiDB-lite"/>
    </source>
</evidence>
<dbReference type="HOGENOM" id="CLU_740573_0_0_1"/>
<evidence type="ECO:0000313" key="4">
    <source>
        <dbReference type="Proteomes" id="UP000011115"/>
    </source>
</evidence>
<organism evidence="3 4">
    <name type="scientific">Solanum tuberosum</name>
    <name type="common">Potato</name>
    <dbReference type="NCBI Taxonomy" id="4113"/>
    <lineage>
        <taxon>Eukaryota</taxon>
        <taxon>Viridiplantae</taxon>
        <taxon>Streptophyta</taxon>
        <taxon>Embryophyta</taxon>
        <taxon>Tracheophyta</taxon>
        <taxon>Spermatophyta</taxon>
        <taxon>Magnoliopsida</taxon>
        <taxon>eudicotyledons</taxon>
        <taxon>Gunneridae</taxon>
        <taxon>Pentapetalae</taxon>
        <taxon>asterids</taxon>
        <taxon>lamiids</taxon>
        <taxon>Solanales</taxon>
        <taxon>Solanaceae</taxon>
        <taxon>Solanoideae</taxon>
        <taxon>Solaneae</taxon>
        <taxon>Solanum</taxon>
    </lineage>
</organism>
<dbReference type="Pfam" id="PF20167">
    <property type="entry name" value="Transposase_32"/>
    <property type="match status" value="1"/>
</dbReference>
<feature type="domain" description="Putative plant transposon protein" evidence="2">
    <location>
        <begin position="227"/>
        <end position="303"/>
    </location>
</feature>
<feature type="region of interest" description="Disordered" evidence="1">
    <location>
        <begin position="63"/>
        <end position="165"/>
    </location>
</feature>
<name>M1DF42_SOLTU</name>
<reference evidence="3" key="2">
    <citation type="submission" date="2015-06" db="UniProtKB">
        <authorList>
            <consortium name="EnsemblPlants"/>
        </authorList>
    </citation>
    <scope>IDENTIFICATION</scope>
    <source>
        <strain evidence="3">DM1-3 516 R44</strain>
    </source>
</reference>
<dbReference type="PaxDb" id="4113-PGSC0003DMT400088044"/>
<proteinExistence type="predicted"/>
<evidence type="ECO:0000259" key="2">
    <source>
        <dbReference type="Pfam" id="PF20167"/>
    </source>
</evidence>
<dbReference type="AlphaFoldDB" id="M1DF42"/>
<dbReference type="InParanoid" id="M1DF42"/>
<evidence type="ECO:0000313" key="3">
    <source>
        <dbReference type="EnsemblPlants" id="PGSC0003DMT400088044"/>
    </source>
</evidence>
<feature type="compositionally biased region" description="Basic and acidic residues" evidence="1">
    <location>
        <begin position="102"/>
        <end position="117"/>
    </location>
</feature>
<dbReference type="PANTHER" id="PTHR33180:SF31">
    <property type="entry name" value="POLYPROTEIN PROTEIN"/>
    <property type="match status" value="1"/>
</dbReference>
<accession>M1DF42</accession>
<dbReference type="PANTHER" id="PTHR33180">
    <property type="entry name" value="PHOTOSYSTEM II CP43 REACTION CENTER PROTEIN"/>
    <property type="match status" value="1"/>
</dbReference>
<keyword evidence="4" id="KW-1185">Reference proteome</keyword>
<protein>
    <recommendedName>
        <fullName evidence="2">Putative plant transposon protein domain-containing protein</fullName>
    </recommendedName>
</protein>
<reference evidence="4" key="1">
    <citation type="journal article" date="2011" name="Nature">
        <title>Genome sequence and analysis of the tuber crop potato.</title>
        <authorList>
            <consortium name="The Potato Genome Sequencing Consortium"/>
        </authorList>
    </citation>
    <scope>NUCLEOTIDE SEQUENCE [LARGE SCALE GENOMIC DNA]</scope>
    <source>
        <strain evidence="4">cv. DM1-3 516 R44</strain>
    </source>
</reference>
<dbReference type="Gramene" id="PGSC0003DMT400088044">
    <property type="protein sequence ID" value="PGSC0003DMT400088044"/>
    <property type="gene ID" value="PGSC0003DMG400037615"/>
</dbReference>
<feature type="compositionally biased region" description="Polar residues" evidence="1">
    <location>
        <begin position="126"/>
        <end position="135"/>
    </location>
</feature>
<dbReference type="EnsemblPlants" id="PGSC0003DMT400088044">
    <property type="protein sequence ID" value="PGSC0003DMT400088044"/>
    <property type="gene ID" value="PGSC0003DMG400037615"/>
</dbReference>
<dbReference type="InterPro" id="IPR046796">
    <property type="entry name" value="Transposase_32_dom"/>
</dbReference>
<feature type="compositionally biased region" description="Basic and acidic residues" evidence="1">
    <location>
        <begin position="146"/>
        <end position="159"/>
    </location>
</feature>
<sequence>MDRLPRFGITNWDRLPRSDISTGLGTTFCYLVSFVVVVLPPEDVNTRFNGVRPIAPVYAPVEKSTARGRSRGRGRERARGRACGCVAPTRDGAPIKNAPRNENPHAHHEEPPTGDQRRGKRPISDRVTTGSQATLSEHEDDQPLQSRRDEIQARSHPDSARVLPARTPADSVPALAPPMAPVPPVVPPPRLLNRLKGDGLRTILEENLISTEGMEGKYSDVRDTLNFHRFEQFTRPRGPYIPSWVWEFYTTYSDLVPNSKKKANEFKPVTSIVVRGKEVECNREYINTILDRGNKATERTKKRRPEDCLNHWASRRMAMISPNVPVCQAMKEKIKSAIERNCGRVIERFLDAVSYLPKLQSLRLVNAKAKRRWN</sequence>